<name>A0A9Q0YFX5_HOLLE</name>
<comment type="subcellular location">
    <subcellularLocation>
        <location evidence="1">Membrane</location>
        <topology evidence="1">Multi-pass membrane protein</topology>
    </subcellularLocation>
</comment>
<keyword evidence="3 5" id="KW-1133">Transmembrane helix</keyword>
<organism evidence="7 8">
    <name type="scientific">Holothuria leucospilota</name>
    <name type="common">Black long sea cucumber</name>
    <name type="synonym">Mertensiothuria leucospilota</name>
    <dbReference type="NCBI Taxonomy" id="206669"/>
    <lineage>
        <taxon>Eukaryota</taxon>
        <taxon>Metazoa</taxon>
        <taxon>Echinodermata</taxon>
        <taxon>Eleutherozoa</taxon>
        <taxon>Echinozoa</taxon>
        <taxon>Holothuroidea</taxon>
        <taxon>Aspidochirotacea</taxon>
        <taxon>Aspidochirotida</taxon>
        <taxon>Holothuriidae</taxon>
        <taxon>Holothuria</taxon>
    </lineage>
</organism>
<comment type="caution">
    <text evidence="7">The sequence shown here is derived from an EMBL/GenBank/DDBJ whole genome shotgun (WGS) entry which is preliminary data.</text>
</comment>
<dbReference type="PANTHER" id="PTHR24064">
    <property type="entry name" value="SOLUTE CARRIER FAMILY 22 MEMBER"/>
    <property type="match status" value="1"/>
</dbReference>
<feature type="transmembrane region" description="Helical" evidence="5">
    <location>
        <begin position="526"/>
        <end position="546"/>
    </location>
</feature>
<feature type="transmembrane region" description="Helical" evidence="5">
    <location>
        <begin position="433"/>
        <end position="451"/>
    </location>
</feature>
<evidence type="ECO:0000256" key="2">
    <source>
        <dbReference type="ARBA" id="ARBA00022692"/>
    </source>
</evidence>
<feature type="transmembrane region" description="Helical" evidence="5">
    <location>
        <begin position="210"/>
        <end position="231"/>
    </location>
</feature>
<feature type="transmembrane region" description="Helical" evidence="5">
    <location>
        <begin position="404"/>
        <end position="426"/>
    </location>
</feature>
<dbReference type="EMBL" id="JAIZAY010000021">
    <property type="protein sequence ID" value="KAJ8022013.1"/>
    <property type="molecule type" value="Genomic_DNA"/>
</dbReference>
<dbReference type="OrthoDB" id="10021984at2759"/>
<dbReference type="CDD" id="cd17317">
    <property type="entry name" value="MFS_SLC22"/>
    <property type="match status" value="1"/>
</dbReference>
<feature type="transmembrane region" description="Helical" evidence="5">
    <location>
        <begin position="121"/>
        <end position="143"/>
    </location>
</feature>
<feature type="transmembrane region" description="Helical" evidence="5">
    <location>
        <begin position="499"/>
        <end position="520"/>
    </location>
</feature>
<feature type="transmembrane region" description="Helical" evidence="5">
    <location>
        <begin position="237"/>
        <end position="256"/>
    </location>
</feature>
<protein>
    <submittedName>
        <fullName evidence="7">Solute carrier family 22 member 6-A</fullName>
    </submittedName>
</protein>
<keyword evidence="4 5" id="KW-0472">Membrane</keyword>
<reference evidence="7" key="1">
    <citation type="submission" date="2021-10" db="EMBL/GenBank/DDBJ databases">
        <title>Tropical sea cucumber genome reveals ecological adaptation and Cuvierian tubules defense mechanism.</title>
        <authorList>
            <person name="Chen T."/>
        </authorList>
    </citation>
    <scope>NUCLEOTIDE SEQUENCE</scope>
    <source>
        <strain evidence="7">Nanhai2018</strain>
        <tissue evidence="7">Muscle</tissue>
    </source>
</reference>
<keyword evidence="2 5" id="KW-0812">Transmembrane</keyword>
<dbReference type="GO" id="GO:0022857">
    <property type="term" value="F:transmembrane transporter activity"/>
    <property type="evidence" value="ECO:0007669"/>
    <property type="project" value="InterPro"/>
</dbReference>
<dbReference type="Gene3D" id="1.20.1250.20">
    <property type="entry name" value="MFS general substrate transporter like domains"/>
    <property type="match status" value="1"/>
</dbReference>
<feature type="transmembrane region" description="Helical" evidence="5">
    <location>
        <begin position="18"/>
        <end position="45"/>
    </location>
</feature>
<evidence type="ECO:0000256" key="4">
    <source>
        <dbReference type="ARBA" id="ARBA00023136"/>
    </source>
</evidence>
<gene>
    <name evidence="7" type="ORF">HOLleu_39384</name>
</gene>
<dbReference type="GO" id="GO:0016020">
    <property type="term" value="C:membrane"/>
    <property type="evidence" value="ECO:0007669"/>
    <property type="project" value="UniProtKB-SubCell"/>
</dbReference>
<feature type="transmembrane region" description="Helical" evidence="5">
    <location>
        <begin position="373"/>
        <end position="392"/>
    </location>
</feature>
<sequence>MDVDEAFHKIGDLGRGQILILITIGALSQMAPSWVSFGITFLAAFPDHFCTVPRDANVEDYIPYVETNGEYVYDSCTQYVNPGSSDNLTAPCSNGWTFSMTPYGPTIVSEQWDLVCDRTQLAALAQSVLILGLMVGSVIFGYLSDRIGRKPVLMFSSFFQGCLGIVLALSPTFWFFLIIRFSMGIIHQGCMIPGYALVSEFFSPRKRVIGFNLYAAFWPIGVMILALLAFFIRDWRYLQLAITLPFFILTLICWFVPESPRWLVSVGKFQKASTILTKLARFNGSKVDSMVRKPFGDCGIDNKSFIDIEKKVSGKPDHEETKETCSKDMTTISQQVAQSGIKECKESKQINSKPTTTKSFTFLYLCKTPRMSLVTIVLSLTWLVTAFSFHGLSLNSVRLAGSPYLNLFLTGAIEIPANFVGATLSIKFGRRKPLCVLFIVSSIVCVATGFIPGQSGSGMDLSAAIMTFAVAGKFFVASSYVLVILYATEVFPTVVRNKGMAVAVMTARIGPLLVPFVVLLDEIYHGLPIIIFGVASAIPSLFVLLLPETQGKSQPETAEDIDLMYREEKLRDKVTAAPRGDRGFP</sequence>
<dbReference type="Pfam" id="PF00083">
    <property type="entry name" value="Sugar_tr"/>
    <property type="match status" value="2"/>
</dbReference>
<dbReference type="AlphaFoldDB" id="A0A9Q0YFX5"/>
<keyword evidence="8" id="KW-1185">Reference proteome</keyword>
<dbReference type="InterPro" id="IPR005828">
    <property type="entry name" value="MFS_sugar_transport-like"/>
</dbReference>
<dbReference type="PROSITE" id="PS50850">
    <property type="entry name" value="MFS"/>
    <property type="match status" value="1"/>
</dbReference>
<proteinExistence type="predicted"/>
<feature type="transmembrane region" description="Helical" evidence="5">
    <location>
        <begin position="463"/>
        <end position="487"/>
    </location>
</feature>
<feature type="transmembrane region" description="Helical" evidence="5">
    <location>
        <begin position="152"/>
        <end position="169"/>
    </location>
</feature>
<evidence type="ECO:0000256" key="3">
    <source>
        <dbReference type="ARBA" id="ARBA00022989"/>
    </source>
</evidence>
<feature type="transmembrane region" description="Helical" evidence="5">
    <location>
        <begin position="175"/>
        <end position="198"/>
    </location>
</feature>
<evidence type="ECO:0000313" key="8">
    <source>
        <dbReference type="Proteomes" id="UP001152320"/>
    </source>
</evidence>
<dbReference type="InterPro" id="IPR020846">
    <property type="entry name" value="MFS_dom"/>
</dbReference>
<evidence type="ECO:0000256" key="5">
    <source>
        <dbReference type="SAM" id="Phobius"/>
    </source>
</evidence>
<feature type="domain" description="Major facilitator superfamily (MFS) profile" evidence="6">
    <location>
        <begin position="18"/>
        <end position="551"/>
    </location>
</feature>
<dbReference type="SUPFAM" id="SSF103473">
    <property type="entry name" value="MFS general substrate transporter"/>
    <property type="match status" value="1"/>
</dbReference>
<evidence type="ECO:0000256" key="1">
    <source>
        <dbReference type="ARBA" id="ARBA00004141"/>
    </source>
</evidence>
<dbReference type="InterPro" id="IPR036259">
    <property type="entry name" value="MFS_trans_sf"/>
</dbReference>
<dbReference type="Proteomes" id="UP001152320">
    <property type="component" value="Chromosome 21"/>
</dbReference>
<evidence type="ECO:0000259" key="6">
    <source>
        <dbReference type="PROSITE" id="PS50850"/>
    </source>
</evidence>
<accession>A0A9Q0YFX5</accession>
<evidence type="ECO:0000313" key="7">
    <source>
        <dbReference type="EMBL" id="KAJ8022013.1"/>
    </source>
</evidence>